<gene>
    <name evidence="4" type="ORF">BN2614_LOCUS3</name>
</gene>
<dbReference type="InterPro" id="IPR005568">
    <property type="entry name" value="Ribosomal_uL6_N"/>
</dbReference>
<evidence type="ECO:0000313" key="4">
    <source>
        <dbReference type="EMBL" id="VCW77796.1"/>
    </source>
</evidence>
<dbReference type="Pfam" id="PF01159">
    <property type="entry name" value="Ribosomal_L6e"/>
    <property type="match status" value="1"/>
</dbReference>
<protein>
    <recommendedName>
        <fullName evidence="3">Large ribosomal subunit protein uL6 N-terminal domain-containing protein</fullName>
    </recommendedName>
</protein>
<evidence type="ECO:0000256" key="1">
    <source>
        <dbReference type="ARBA" id="ARBA00034092"/>
    </source>
</evidence>
<evidence type="ECO:0000259" key="3">
    <source>
        <dbReference type="Pfam" id="PF03868"/>
    </source>
</evidence>
<dbReference type="InterPro" id="IPR008991">
    <property type="entry name" value="Translation_prot_SH3-like_sf"/>
</dbReference>
<dbReference type="PANTHER" id="PTHR10715:SF0">
    <property type="entry name" value="LARGE RIBOSOMAL SUBUNIT PROTEIN EL6"/>
    <property type="match status" value="1"/>
</dbReference>
<dbReference type="GO" id="GO:0003723">
    <property type="term" value="F:RNA binding"/>
    <property type="evidence" value="ECO:0007669"/>
    <property type="project" value="TreeGrafter"/>
</dbReference>
<evidence type="ECO:0000256" key="2">
    <source>
        <dbReference type="ARBA" id="ARBA00046388"/>
    </source>
</evidence>
<accession>A0A9X9LNY5</accession>
<dbReference type="SUPFAM" id="SSF50104">
    <property type="entry name" value="Translation proteins SH3-like domain"/>
    <property type="match status" value="1"/>
</dbReference>
<proteinExistence type="predicted"/>
<dbReference type="GO" id="GO:0002181">
    <property type="term" value="P:cytoplasmic translation"/>
    <property type="evidence" value="ECO:0007669"/>
    <property type="project" value="TreeGrafter"/>
</dbReference>
<name>A0A9X9LNY5_GULGU</name>
<comment type="function">
    <text evidence="1">Component of the large ribosomal subunit. The ribosome is a large ribonucleoprotein complex responsible for the synthesis of proteins in the cell.</text>
</comment>
<comment type="subunit">
    <text evidence="2">Component of the large ribosomal subunit. May bind IPO9 with low affinity.</text>
</comment>
<dbReference type="AlphaFoldDB" id="A0A9X9LNY5"/>
<dbReference type="EMBL" id="CYRY02009376">
    <property type="protein sequence ID" value="VCW77796.1"/>
    <property type="molecule type" value="Genomic_DNA"/>
</dbReference>
<comment type="caution">
    <text evidence="4">The sequence shown here is derived from an EMBL/GenBank/DDBJ whole genome shotgun (WGS) entry which is preliminary data.</text>
</comment>
<dbReference type="Pfam" id="PF03868">
    <property type="entry name" value="Ribosomal_L6e_N"/>
    <property type="match status" value="1"/>
</dbReference>
<feature type="domain" description="Large ribosomal subunit protein uL6 N-terminal" evidence="3">
    <location>
        <begin position="37"/>
        <end position="94"/>
    </location>
</feature>
<dbReference type="GO" id="GO:0022625">
    <property type="term" value="C:cytosolic large ribosomal subunit"/>
    <property type="evidence" value="ECO:0007669"/>
    <property type="project" value="TreeGrafter"/>
</dbReference>
<dbReference type="Proteomes" id="UP000269945">
    <property type="component" value="Unassembled WGS sequence"/>
</dbReference>
<keyword evidence="5" id="KW-1185">Reference proteome</keyword>
<dbReference type="GO" id="GO:0000027">
    <property type="term" value="P:ribosomal large subunit assembly"/>
    <property type="evidence" value="ECO:0007669"/>
    <property type="project" value="TreeGrafter"/>
</dbReference>
<dbReference type="GO" id="GO:0003735">
    <property type="term" value="F:structural constituent of ribosome"/>
    <property type="evidence" value="ECO:0007669"/>
    <property type="project" value="InterPro"/>
</dbReference>
<dbReference type="GO" id="GO:0031090">
    <property type="term" value="C:organelle membrane"/>
    <property type="evidence" value="ECO:0007669"/>
    <property type="project" value="UniProtKB-ARBA"/>
</dbReference>
<sequence>MVGEKSEKLDIKEKKLEAKKCDAGGTWARLRTVTSRPKRGKSHCSQSPVLVKGIGRYSWSAMYSRKAMYKRKYSATKSMGDKKKKKVVATVTKPAGGDKNGGSQVVKLHKMPRYDPTENVPQKLLSHGKTKNKQTKKTPFSQVAWSSHCASLCGHHRGKMVFLKQLSSDLLLVTGPLALNLVLLCRTHQKSVIATFTKADINCVKIPKHLTEAYFKKKKKLCKGEIFHMEKEKCGTTEQLKVDQKVWTHKFCQKSKLFLSFWATSALFSFTNGVCELNN</sequence>
<dbReference type="InterPro" id="IPR000915">
    <property type="entry name" value="60S_ribosomal_eL6"/>
</dbReference>
<organism evidence="4 5">
    <name type="scientific">Gulo gulo</name>
    <name type="common">Wolverine</name>
    <name type="synonym">Gluton</name>
    <dbReference type="NCBI Taxonomy" id="48420"/>
    <lineage>
        <taxon>Eukaryota</taxon>
        <taxon>Metazoa</taxon>
        <taxon>Chordata</taxon>
        <taxon>Craniata</taxon>
        <taxon>Vertebrata</taxon>
        <taxon>Euteleostomi</taxon>
        <taxon>Mammalia</taxon>
        <taxon>Eutheria</taxon>
        <taxon>Laurasiatheria</taxon>
        <taxon>Carnivora</taxon>
        <taxon>Caniformia</taxon>
        <taxon>Musteloidea</taxon>
        <taxon>Mustelidae</taxon>
        <taxon>Guloninae</taxon>
        <taxon>Gulo</taxon>
    </lineage>
</organism>
<dbReference type="PANTHER" id="PTHR10715">
    <property type="entry name" value="60S RIBOSOMAL PROTEIN L6"/>
    <property type="match status" value="1"/>
</dbReference>
<evidence type="ECO:0000313" key="5">
    <source>
        <dbReference type="Proteomes" id="UP000269945"/>
    </source>
</evidence>
<reference evidence="4 5" key="1">
    <citation type="submission" date="2018-10" db="EMBL/GenBank/DDBJ databases">
        <authorList>
            <person name="Ekblom R."/>
            <person name="Jareborg N."/>
        </authorList>
    </citation>
    <scope>NUCLEOTIDE SEQUENCE [LARGE SCALE GENOMIC DNA]</scope>
    <source>
        <tissue evidence="4">Muscle</tissue>
    </source>
</reference>